<comment type="caution">
    <text evidence="1">The sequence shown here is derived from an EMBL/GenBank/DDBJ whole genome shotgun (WGS) entry which is preliminary data.</text>
</comment>
<reference evidence="1 2" key="1">
    <citation type="submission" date="2023-10" db="EMBL/GenBank/DDBJ databases">
        <title>Characterization of rhizosphere-enriched actinobacteria from wheat plants lab-grown on chernevaya soil.</title>
        <authorList>
            <person name="Tikhonova E.N."/>
            <person name="Konopkin A."/>
            <person name="Kravchenko I.K."/>
        </authorList>
    </citation>
    <scope>NUCLEOTIDE SEQUENCE [LARGE SCALE GENOMIC DNA]</scope>
    <source>
        <strain evidence="1 2">RR29</strain>
    </source>
</reference>
<dbReference type="EMBL" id="JAWMAJ010000009">
    <property type="protein sequence ID" value="MDV7215194.1"/>
    <property type="molecule type" value="Genomic_DNA"/>
</dbReference>
<keyword evidence="2" id="KW-1185">Reference proteome</keyword>
<dbReference type="RefSeq" id="WP_317770136.1">
    <property type="nucleotide sequence ID" value="NZ_JAWMAJ010000009.1"/>
</dbReference>
<dbReference type="Proteomes" id="UP001187346">
    <property type="component" value="Unassembled WGS sequence"/>
</dbReference>
<evidence type="ECO:0000313" key="2">
    <source>
        <dbReference type="Proteomes" id="UP001187346"/>
    </source>
</evidence>
<proteinExistence type="predicted"/>
<sequence length="65" mass="7536">MRRLRRLRPTSEISTSWWSDTAERPHAVWQADRTQLDLWVIASSGRPVRPWPTAVEDDHSRAVAA</sequence>
<gene>
    <name evidence="1" type="ORF">R5A26_04440</name>
</gene>
<accession>A0ABU4F3L9</accession>
<dbReference type="Gene3D" id="3.30.420.10">
    <property type="entry name" value="Ribonuclease H-like superfamily/Ribonuclease H"/>
    <property type="match status" value="1"/>
</dbReference>
<dbReference type="InterPro" id="IPR036397">
    <property type="entry name" value="RNaseH_sf"/>
</dbReference>
<protein>
    <recommendedName>
        <fullName evidence="3">Transposase</fullName>
    </recommendedName>
</protein>
<evidence type="ECO:0008006" key="3">
    <source>
        <dbReference type="Google" id="ProtNLM"/>
    </source>
</evidence>
<name>A0ABU4F3L9_9ACTN</name>
<evidence type="ECO:0000313" key="1">
    <source>
        <dbReference type="EMBL" id="MDV7215194.1"/>
    </source>
</evidence>
<organism evidence="1 2">
    <name type="scientific">Streptomyces prunicolor</name>
    <dbReference type="NCBI Taxonomy" id="67348"/>
    <lineage>
        <taxon>Bacteria</taxon>
        <taxon>Bacillati</taxon>
        <taxon>Actinomycetota</taxon>
        <taxon>Actinomycetes</taxon>
        <taxon>Kitasatosporales</taxon>
        <taxon>Streptomycetaceae</taxon>
        <taxon>Streptomyces</taxon>
    </lineage>
</organism>